<protein>
    <recommendedName>
        <fullName evidence="4">Cache domain-containing protein</fullName>
    </recommendedName>
</protein>
<evidence type="ECO:0000313" key="3">
    <source>
        <dbReference type="Proteomes" id="UP000680304"/>
    </source>
</evidence>
<feature type="transmembrane region" description="Helical" evidence="1">
    <location>
        <begin position="9"/>
        <end position="29"/>
    </location>
</feature>
<evidence type="ECO:0000256" key="1">
    <source>
        <dbReference type="SAM" id="Phobius"/>
    </source>
</evidence>
<organism evidence="2 3">
    <name type="scientific">Paenibacillus cisolokensis</name>
    <dbReference type="NCBI Taxonomy" id="1658519"/>
    <lineage>
        <taxon>Bacteria</taxon>
        <taxon>Bacillati</taxon>
        <taxon>Bacillota</taxon>
        <taxon>Bacilli</taxon>
        <taxon>Bacillales</taxon>
        <taxon>Paenibacillaceae</taxon>
        <taxon>Paenibacillus</taxon>
    </lineage>
</organism>
<evidence type="ECO:0000313" key="2">
    <source>
        <dbReference type="EMBL" id="GIQ63811.1"/>
    </source>
</evidence>
<sequence length="237" mass="27392">MLYSLRNRLIAIFVLLFVLSFGTLSILLFNQSRSIVRSYIESSALEKMDEYGSYIDMLRTQIYDLASIVFNSDITHDWDTIVSDPNAASAEKYVAHYRLSQFLTQTTNSYSSVTSVTVYRREGMWVSSGNQIVSDQSFLEDDWYERFIHNEEYWVPSHQDAAEIRNHNSHPVVSMLMPIGSFHPAQTRSIMKVNVSADDFWNRLTGFIWARAARSICWISMAGRCCRRRSTTRMTAC</sequence>
<proteinExistence type="predicted"/>
<keyword evidence="3" id="KW-1185">Reference proteome</keyword>
<keyword evidence="1" id="KW-0812">Transmembrane</keyword>
<accession>A0ABQ4N7C7</accession>
<keyword evidence="1" id="KW-0472">Membrane</keyword>
<name>A0ABQ4N7C7_9BACL</name>
<comment type="caution">
    <text evidence="2">The sequence shown here is derived from an EMBL/GenBank/DDBJ whole genome shotgun (WGS) entry which is preliminary data.</text>
</comment>
<keyword evidence="1" id="KW-1133">Transmembrane helix</keyword>
<dbReference type="RefSeq" id="WP_307860532.1">
    <property type="nucleotide sequence ID" value="NZ_BOVJ01000072.1"/>
</dbReference>
<reference evidence="2 3" key="1">
    <citation type="submission" date="2021-04" db="EMBL/GenBank/DDBJ databases">
        <title>Draft genome sequence of Paenibacillus cisolokensis, LC2-13A.</title>
        <authorList>
            <person name="Uke A."/>
            <person name="Chhe C."/>
            <person name="Baramee S."/>
            <person name="Kosugi A."/>
        </authorList>
    </citation>
    <scope>NUCLEOTIDE SEQUENCE [LARGE SCALE GENOMIC DNA]</scope>
    <source>
        <strain evidence="2 3">LC2-13A</strain>
    </source>
</reference>
<evidence type="ECO:0008006" key="4">
    <source>
        <dbReference type="Google" id="ProtNLM"/>
    </source>
</evidence>
<dbReference type="EMBL" id="BOVJ01000072">
    <property type="protein sequence ID" value="GIQ63811.1"/>
    <property type="molecule type" value="Genomic_DNA"/>
</dbReference>
<dbReference type="Proteomes" id="UP000680304">
    <property type="component" value="Unassembled WGS sequence"/>
</dbReference>
<gene>
    <name evidence="2" type="ORF">PACILC2_23790</name>
</gene>